<dbReference type="Gene3D" id="3.40.50.10540">
    <property type="entry name" value="Crotonobetainyl-coa:carnitine coa-transferase, domain 1"/>
    <property type="match status" value="1"/>
</dbReference>
<dbReference type="InterPro" id="IPR040079">
    <property type="entry name" value="Glutathione_S-Trfase"/>
</dbReference>
<evidence type="ECO:0000256" key="2">
    <source>
        <dbReference type="ARBA" id="ARBA00022679"/>
    </source>
</evidence>
<feature type="domain" description="GST N-terminal" evidence="3">
    <location>
        <begin position="553"/>
        <end position="653"/>
    </location>
</feature>
<reference evidence="4" key="1">
    <citation type="submission" date="2021-02" db="EMBL/GenBank/DDBJ databases">
        <authorList>
            <person name="Dougan E. K."/>
            <person name="Rhodes N."/>
            <person name="Thang M."/>
            <person name="Chan C."/>
        </authorList>
    </citation>
    <scope>NUCLEOTIDE SEQUENCE</scope>
</reference>
<comment type="caution">
    <text evidence="4">The sequence shown here is derived from an EMBL/GenBank/DDBJ whole genome shotgun (WGS) entry which is preliminary data.</text>
</comment>
<keyword evidence="2" id="KW-0808">Transferase</keyword>
<dbReference type="AlphaFoldDB" id="A0A812IKE5"/>
<evidence type="ECO:0000313" key="5">
    <source>
        <dbReference type="Proteomes" id="UP000601435"/>
    </source>
</evidence>
<dbReference type="InterPro" id="IPR050483">
    <property type="entry name" value="CoA-transferase_III_domain"/>
</dbReference>
<dbReference type="CDD" id="cd03041">
    <property type="entry name" value="GST_N_2GST_N"/>
    <property type="match status" value="1"/>
</dbReference>
<dbReference type="OrthoDB" id="422574at2759"/>
<dbReference type="InterPro" id="IPR023606">
    <property type="entry name" value="CoA-Trfase_III_dom_1_sf"/>
</dbReference>
<dbReference type="SFLD" id="SFLDG01181">
    <property type="entry name" value="SUF2"/>
    <property type="match status" value="1"/>
</dbReference>
<dbReference type="PROSITE" id="PS50404">
    <property type="entry name" value="GST_NTER"/>
    <property type="match status" value="1"/>
</dbReference>
<organism evidence="4 5">
    <name type="scientific">Symbiodinium necroappetens</name>
    <dbReference type="NCBI Taxonomy" id="1628268"/>
    <lineage>
        <taxon>Eukaryota</taxon>
        <taxon>Sar</taxon>
        <taxon>Alveolata</taxon>
        <taxon>Dinophyceae</taxon>
        <taxon>Suessiales</taxon>
        <taxon>Symbiodiniaceae</taxon>
        <taxon>Symbiodinium</taxon>
    </lineage>
</organism>
<accession>A0A812IKE5</accession>
<dbReference type="SUPFAM" id="SSF89796">
    <property type="entry name" value="CoA-transferase family III (CaiB/BaiF)"/>
    <property type="match status" value="1"/>
</dbReference>
<dbReference type="InterPro" id="IPR003673">
    <property type="entry name" value="CoA-Trfase_fam_III"/>
</dbReference>
<keyword evidence="5" id="KW-1185">Reference proteome</keyword>
<dbReference type="Gene3D" id="3.30.1540.10">
    <property type="entry name" value="formyl-coa transferase, domain 3"/>
    <property type="match status" value="1"/>
</dbReference>
<gene>
    <name evidence="4" type="primary">frc</name>
    <name evidence="4" type="ORF">SNEC2469_LOCUS12</name>
</gene>
<dbReference type="SUPFAM" id="SSF52833">
    <property type="entry name" value="Thioredoxin-like"/>
    <property type="match status" value="2"/>
</dbReference>
<dbReference type="GO" id="GO:0008410">
    <property type="term" value="F:CoA-transferase activity"/>
    <property type="evidence" value="ECO:0007669"/>
    <property type="project" value="TreeGrafter"/>
</dbReference>
<dbReference type="Pfam" id="PF13417">
    <property type="entry name" value="GST_N_3"/>
    <property type="match status" value="2"/>
</dbReference>
<dbReference type="SFLD" id="SFLDG01202">
    <property type="entry name" value="SUF2.2"/>
    <property type="match status" value="1"/>
</dbReference>
<dbReference type="EMBL" id="CAJNJA010000001">
    <property type="protein sequence ID" value="CAE7148654.1"/>
    <property type="molecule type" value="Genomic_DNA"/>
</dbReference>
<dbReference type="InterPro" id="IPR044855">
    <property type="entry name" value="CoA-Trfase_III_dom3_sf"/>
</dbReference>
<dbReference type="Gene3D" id="3.40.30.10">
    <property type="entry name" value="Glutaredoxin"/>
    <property type="match status" value="2"/>
</dbReference>
<sequence>MTQRVDLGGKPTGPLAGVRVIDFTAVYSGPIAASILGDQGAQVIKVESAAGDLMRRGLPKSNGLGGAFAAMNRNKKSVCLNLQTDAGREIARQLVSTADVVMENFRPGVMDRLGIGYDSFKAEQPKLVYVSINGVGSVGPYANRRVYDAVIQAISGFTTLQPEGDPAMVNSLVCDKVTSLTAAQAVTAALFQAERSGQGQRVELSMLDANLYFLWPDVMTNFTFMDPGVEKIPYLDHSLFLRRTLDGWIAVMPVQQAELLGAFRALGVEHLIDDERFNTFEARARNRTLMKQLMDEAYAKFSTDELVERMEANDVPYSRVNMRDEVVDDPQIQAMQALWRYEHPLAGEVRSPRPPAQFERTPSNVHAHTPGLGEHNAEILAELGIEKARISQLYDEGSFMSFFYPLNITTSLAATFLRGGAGVSARPASSMPAQLLKLYEFEGCPHCRLVREVLTELDIDALILPCPKGGHRYRDEVIEQGGKAQFPYLVDPNTDVRMYESSDIIDYLFATYAGRPKPWHWQAIELQRFSSVLAAVPRMGQGVVVKNSRAPAQPLELYSFESSPFARPVRDLLCEMELPYILRSVGRARLADWVPPAMRKAQTEQAEPATRNRQALQARVGLISIPYLVDPNTGVELAESSDILDYLQKTYAR</sequence>
<comment type="similarity">
    <text evidence="1">Belongs to the CoA-transferase III family.</text>
</comment>
<proteinExistence type="inferred from homology"/>
<name>A0A812IKE5_9DINO</name>
<dbReference type="InterPro" id="IPR036249">
    <property type="entry name" value="Thioredoxin-like_sf"/>
</dbReference>
<dbReference type="InterPro" id="IPR004045">
    <property type="entry name" value="Glutathione_S-Trfase_N"/>
</dbReference>
<dbReference type="PANTHER" id="PTHR48207">
    <property type="entry name" value="SUCCINATE--HYDROXYMETHYLGLUTARATE COA-TRANSFERASE"/>
    <property type="match status" value="1"/>
</dbReference>
<dbReference type="Proteomes" id="UP000601435">
    <property type="component" value="Unassembled WGS sequence"/>
</dbReference>
<evidence type="ECO:0000256" key="1">
    <source>
        <dbReference type="ARBA" id="ARBA00008383"/>
    </source>
</evidence>
<evidence type="ECO:0000259" key="3">
    <source>
        <dbReference type="PROSITE" id="PS50404"/>
    </source>
</evidence>
<evidence type="ECO:0000313" key="4">
    <source>
        <dbReference type="EMBL" id="CAE7148654.1"/>
    </source>
</evidence>
<dbReference type="Pfam" id="PF02515">
    <property type="entry name" value="CoA_transf_3"/>
    <property type="match status" value="1"/>
</dbReference>
<dbReference type="PANTHER" id="PTHR48207:SF3">
    <property type="entry name" value="SUCCINATE--HYDROXYMETHYLGLUTARATE COA-TRANSFERASE"/>
    <property type="match status" value="1"/>
</dbReference>
<protein>
    <submittedName>
        <fullName evidence="4">Frc protein</fullName>
    </submittedName>
</protein>
<dbReference type="PROSITE" id="PS51354">
    <property type="entry name" value="GLUTAREDOXIN_2"/>
    <property type="match status" value="1"/>
</dbReference>
<dbReference type="SFLD" id="SFLDS00019">
    <property type="entry name" value="Glutathione_Transferase_(cytos"/>
    <property type="match status" value="1"/>
</dbReference>